<dbReference type="VEuPathDB" id="FungiDB:RO3G_06647"/>
<organism evidence="1 2">
    <name type="scientific">Rhizopus delemar (strain RA 99-880 / ATCC MYA-4621 / FGSC 9543 / NRRL 43880)</name>
    <name type="common">Mucormycosis agent</name>
    <name type="synonym">Rhizopus arrhizus var. delemar</name>
    <dbReference type="NCBI Taxonomy" id="246409"/>
    <lineage>
        <taxon>Eukaryota</taxon>
        <taxon>Fungi</taxon>
        <taxon>Fungi incertae sedis</taxon>
        <taxon>Mucoromycota</taxon>
        <taxon>Mucoromycotina</taxon>
        <taxon>Mucoromycetes</taxon>
        <taxon>Mucorales</taxon>
        <taxon>Mucorineae</taxon>
        <taxon>Rhizopodaceae</taxon>
        <taxon>Rhizopus</taxon>
    </lineage>
</organism>
<proteinExistence type="predicted"/>
<dbReference type="EMBL" id="CH476735">
    <property type="protein sequence ID" value="EIE81942.1"/>
    <property type="molecule type" value="Genomic_DNA"/>
</dbReference>
<evidence type="ECO:0000313" key="1">
    <source>
        <dbReference type="EMBL" id="EIE81942.1"/>
    </source>
</evidence>
<evidence type="ECO:0000313" key="2">
    <source>
        <dbReference type="Proteomes" id="UP000009138"/>
    </source>
</evidence>
<name>I1C0G2_RHIO9</name>
<keyword evidence="2" id="KW-1185">Reference proteome</keyword>
<protein>
    <submittedName>
        <fullName evidence="1">Uncharacterized protein</fullName>
    </submittedName>
</protein>
<reference evidence="1 2" key="1">
    <citation type="journal article" date="2009" name="PLoS Genet.">
        <title>Genomic analysis of the basal lineage fungus Rhizopus oryzae reveals a whole-genome duplication.</title>
        <authorList>
            <person name="Ma L.-J."/>
            <person name="Ibrahim A.S."/>
            <person name="Skory C."/>
            <person name="Grabherr M.G."/>
            <person name="Burger G."/>
            <person name="Butler M."/>
            <person name="Elias M."/>
            <person name="Idnurm A."/>
            <person name="Lang B.F."/>
            <person name="Sone T."/>
            <person name="Abe A."/>
            <person name="Calvo S.E."/>
            <person name="Corrochano L.M."/>
            <person name="Engels R."/>
            <person name="Fu J."/>
            <person name="Hansberg W."/>
            <person name="Kim J.-M."/>
            <person name="Kodira C.D."/>
            <person name="Koehrsen M.J."/>
            <person name="Liu B."/>
            <person name="Miranda-Saavedra D."/>
            <person name="O'Leary S."/>
            <person name="Ortiz-Castellanos L."/>
            <person name="Poulter R."/>
            <person name="Rodriguez-Romero J."/>
            <person name="Ruiz-Herrera J."/>
            <person name="Shen Y.-Q."/>
            <person name="Zeng Q."/>
            <person name="Galagan J."/>
            <person name="Birren B.W."/>
            <person name="Cuomo C.A."/>
            <person name="Wickes B.L."/>
        </authorList>
    </citation>
    <scope>NUCLEOTIDE SEQUENCE [LARGE SCALE GENOMIC DNA]</scope>
    <source>
        <strain evidence="2">RA 99-880 / ATCC MYA-4621 / FGSC 9543 / NRRL 43880</strain>
    </source>
</reference>
<dbReference type="AlphaFoldDB" id="I1C0G2"/>
<dbReference type="GeneID" id="93613618"/>
<gene>
    <name evidence="1" type="ORF">RO3G_06647</name>
</gene>
<dbReference type="Proteomes" id="UP000009138">
    <property type="component" value="Unassembled WGS sequence"/>
</dbReference>
<sequence length="77" mass="8597">MDPINTWIPRKVVSDGFSSKLWYSLQITCISLKASFSSIKPNPKNALNSFVKSLPRSICLNTDSCNTIAMCYKPVLI</sequence>
<dbReference type="InParanoid" id="I1C0G2"/>
<accession>I1C0G2</accession>
<dbReference type="RefSeq" id="XP_067517338.1">
    <property type="nucleotide sequence ID" value="XM_067661237.1"/>
</dbReference>